<dbReference type="InParanoid" id="A0A1E7FUL4"/>
<dbReference type="AlphaFoldDB" id="A0A1E7FUL4"/>
<feature type="compositionally biased region" description="Basic and acidic residues" evidence="1">
    <location>
        <begin position="1"/>
        <end position="16"/>
    </location>
</feature>
<accession>A0A1E7FUL4</accession>
<evidence type="ECO:0000313" key="2">
    <source>
        <dbReference type="EMBL" id="OEU21832.1"/>
    </source>
</evidence>
<feature type="compositionally biased region" description="Acidic residues" evidence="1">
    <location>
        <begin position="79"/>
        <end position="96"/>
    </location>
</feature>
<evidence type="ECO:0000256" key="1">
    <source>
        <dbReference type="SAM" id="MobiDB-lite"/>
    </source>
</evidence>
<sequence length="141" mass="16079">MELEDALRRSREDDFGRNQGSSLKQTIDLTMKKAAKSKKNDNSIVLDLTDRSNNPTYFTIDGSINNSKENPDRRGNYCEEGDDQEIIILDSDEEDSNDTKAEYEEKGKRKDIVEPSSSSQNQEKKRKLAAEAALKRLEGRF</sequence>
<protein>
    <submittedName>
        <fullName evidence="2">Uncharacterized protein</fullName>
    </submittedName>
</protein>
<name>A0A1E7FUL4_9STRA</name>
<dbReference type="Proteomes" id="UP000095751">
    <property type="component" value="Unassembled WGS sequence"/>
</dbReference>
<organism evidence="2 3">
    <name type="scientific">Fragilariopsis cylindrus CCMP1102</name>
    <dbReference type="NCBI Taxonomy" id="635003"/>
    <lineage>
        <taxon>Eukaryota</taxon>
        <taxon>Sar</taxon>
        <taxon>Stramenopiles</taxon>
        <taxon>Ochrophyta</taxon>
        <taxon>Bacillariophyta</taxon>
        <taxon>Bacillariophyceae</taxon>
        <taxon>Bacillariophycidae</taxon>
        <taxon>Bacillariales</taxon>
        <taxon>Bacillariaceae</taxon>
        <taxon>Fragilariopsis</taxon>
    </lineage>
</organism>
<feature type="compositionally biased region" description="Basic and acidic residues" evidence="1">
    <location>
        <begin position="97"/>
        <end position="113"/>
    </location>
</feature>
<evidence type="ECO:0000313" key="3">
    <source>
        <dbReference type="Proteomes" id="UP000095751"/>
    </source>
</evidence>
<feature type="compositionally biased region" description="Polar residues" evidence="1">
    <location>
        <begin position="18"/>
        <end position="28"/>
    </location>
</feature>
<feature type="region of interest" description="Disordered" evidence="1">
    <location>
        <begin position="1"/>
        <end position="128"/>
    </location>
</feature>
<dbReference type="KEGG" id="fcy:FRACYDRAFT_267063"/>
<feature type="compositionally biased region" description="Polar residues" evidence="1">
    <location>
        <begin position="51"/>
        <end position="68"/>
    </location>
</feature>
<keyword evidence="3" id="KW-1185">Reference proteome</keyword>
<reference evidence="2 3" key="1">
    <citation type="submission" date="2016-09" db="EMBL/GenBank/DDBJ databases">
        <title>Extensive genetic diversity and differential bi-allelic expression allows diatom success in the polar Southern Ocean.</title>
        <authorList>
            <consortium name="DOE Joint Genome Institute"/>
            <person name="Mock T."/>
            <person name="Otillar R.P."/>
            <person name="Strauss J."/>
            <person name="Dupont C."/>
            <person name="Frickenhaus S."/>
            <person name="Maumus F."/>
            <person name="Mcmullan M."/>
            <person name="Sanges R."/>
            <person name="Schmutz J."/>
            <person name="Toseland A."/>
            <person name="Valas R."/>
            <person name="Veluchamy A."/>
            <person name="Ward B.J."/>
            <person name="Allen A."/>
            <person name="Barry K."/>
            <person name="Falciatore A."/>
            <person name="Ferrante M."/>
            <person name="Fortunato A.E."/>
            <person name="Gloeckner G."/>
            <person name="Gruber A."/>
            <person name="Hipkin R."/>
            <person name="Janech M."/>
            <person name="Kroth P."/>
            <person name="Leese F."/>
            <person name="Lindquist E."/>
            <person name="Lyon B.R."/>
            <person name="Martin J."/>
            <person name="Mayer C."/>
            <person name="Parker M."/>
            <person name="Quesneville H."/>
            <person name="Raymond J."/>
            <person name="Uhlig C."/>
            <person name="Valentin K.U."/>
            <person name="Worden A.Z."/>
            <person name="Armbrust E.V."/>
            <person name="Bowler C."/>
            <person name="Green B."/>
            <person name="Moulton V."/>
            <person name="Van Oosterhout C."/>
            <person name="Grigoriev I."/>
        </authorList>
    </citation>
    <scope>NUCLEOTIDE SEQUENCE [LARGE SCALE GENOMIC DNA]</scope>
    <source>
        <strain evidence="2 3">CCMP1102</strain>
    </source>
</reference>
<dbReference type="EMBL" id="KV784353">
    <property type="protein sequence ID" value="OEU21832.1"/>
    <property type="molecule type" value="Genomic_DNA"/>
</dbReference>
<gene>
    <name evidence="2" type="ORF">FRACYDRAFT_267063</name>
</gene>
<proteinExistence type="predicted"/>